<keyword evidence="2" id="KW-0521">NADP</keyword>
<name>A0A5N5DJ68_9PEZI</name>
<proteinExistence type="inferred from homology"/>
<keyword evidence="3" id="KW-0560">Oxidoreductase</keyword>
<dbReference type="Pfam" id="PF13561">
    <property type="entry name" value="adh_short_C2"/>
    <property type="match status" value="1"/>
</dbReference>
<evidence type="ECO:0000256" key="1">
    <source>
        <dbReference type="ARBA" id="ARBA00006484"/>
    </source>
</evidence>
<dbReference type="Gene3D" id="3.40.50.720">
    <property type="entry name" value="NAD(P)-binding Rossmann-like Domain"/>
    <property type="match status" value="1"/>
</dbReference>
<dbReference type="OrthoDB" id="1669814at2759"/>
<dbReference type="PANTHER" id="PTHR42760">
    <property type="entry name" value="SHORT-CHAIN DEHYDROGENASES/REDUCTASES FAMILY MEMBER"/>
    <property type="match status" value="1"/>
</dbReference>
<dbReference type="AlphaFoldDB" id="A0A5N5DJ68"/>
<evidence type="ECO:0000256" key="2">
    <source>
        <dbReference type="ARBA" id="ARBA00022857"/>
    </source>
</evidence>
<dbReference type="GO" id="GO:0006633">
    <property type="term" value="P:fatty acid biosynthetic process"/>
    <property type="evidence" value="ECO:0007669"/>
    <property type="project" value="TreeGrafter"/>
</dbReference>
<evidence type="ECO:0000256" key="3">
    <source>
        <dbReference type="ARBA" id="ARBA00023002"/>
    </source>
</evidence>
<dbReference type="InterPro" id="IPR036291">
    <property type="entry name" value="NAD(P)-bd_dom_sf"/>
</dbReference>
<dbReference type="GO" id="GO:0016616">
    <property type="term" value="F:oxidoreductase activity, acting on the CH-OH group of donors, NAD or NADP as acceptor"/>
    <property type="evidence" value="ECO:0007669"/>
    <property type="project" value="TreeGrafter"/>
</dbReference>
<evidence type="ECO:0000256" key="4">
    <source>
        <dbReference type="RuleBase" id="RU000363"/>
    </source>
</evidence>
<dbReference type="Proteomes" id="UP000325902">
    <property type="component" value="Unassembled WGS sequence"/>
</dbReference>
<dbReference type="InterPro" id="IPR020904">
    <property type="entry name" value="Sc_DH/Rdtase_CS"/>
</dbReference>
<dbReference type="PROSITE" id="PS00061">
    <property type="entry name" value="ADH_SHORT"/>
    <property type="match status" value="1"/>
</dbReference>
<dbReference type="GO" id="GO:0048038">
    <property type="term" value="F:quinone binding"/>
    <property type="evidence" value="ECO:0007669"/>
    <property type="project" value="TreeGrafter"/>
</dbReference>
<keyword evidence="6" id="KW-1185">Reference proteome</keyword>
<dbReference type="PRINTS" id="PR00080">
    <property type="entry name" value="SDRFAMILY"/>
</dbReference>
<dbReference type="Pfam" id="PF00106">
    <property type="entry name" value="adh_short"/>
    <property type="match status" value="1"/>
</dbReference>
<dbReference type="SUPFAM" id="SSF51735">
    <property type="entry name" value="NAD(P)-binding Rossmann-fold domains"/>
    <property type="match status" value="1"/>
</dbReference>
<gene>
    <name evidence="5" type="primary">fabG_7</name>
    <name evidence="5" type="ORF">DBV05_g3990</name>
</gene>
<organism evidence="5 6">
    <name type="scientific">Lasiodiplodia theobromae</name>
    <dbReference type="NCBI Taxonomy" id="45133"/>
    <lineage>
        <taxon>Eukaryota</taxon>
        <taxon>Fungi</taxon>
        <taxon>Dikarya</taxon>
        <taxon>Ascomycota</taxon>
        <taxon>Pezizomycotina</taxon>
        <taxon>Dothideomycetes</taxon>
        <taxon>Dothideomycetes incertae sedis</taxon>
        <taxon>Botryosphaeriales</taxon>
        <taxon>Botryosphaeriaceae</taxon>
        <taxon>Lasiodiplodia</taxon>
    </lineage>
</organism>
<evidence type="ECO:0000313" key="6">
    <source>
        <dbReference type="Proteomes" id="UP000325902"/>
    </source>
</evidence>
<dbReference type="PRINTS" id="PR00081">
    <property type="entry name" value="GDHRDH"/>
</dbReference>
<comment type="caution">
    <text evidence="5">The sequence shown here is derived from an EMBL/GenBank/DDBJ whole genome shotgun (WGS) entry which is preliminary data.</text>
</comment>
<reference evidence="5 6" key="1">
    <citation type="journal article" date="2019" name="Sci. Rep.">
        <title>A multi-omics analysis of the grapevine pathogen Lasiodiplodia theobromae reveals that temperature affects the expression of virulence- and pathogenicity-related genes.</title>
        <authorList>
            <person name="Felix C."/>
            <person name="Meneses R."/>
            <person name="Goncalves M.F.M."/>
            <person name="Tilleman L."/>
            <person name="Duarte A.S."/>
            <person name="Jorrin-Novo J.V."/>
            <person name="Van de Peer Y."/>
            <person name="Deforce D."/>
            <person name="Van Nieuwerburgh F."/>
            <person name="Esteves A.C."/>
            <person name="Alves A."/>
        </authorList>
    </citation>
    <scope>NUCLEOTIDE SEQUENCE [LARGE SCALE GENOMIC DNA]</scope>
    <source>
        <strain evidence="5 6">LA-SOL3</strain>
    </source>
</reference>
<comment type="similarity">
    <text evidence="1 4">Belongs to the short-chain dehydrogenases/reductases (SDR) family.</text>
</comment>
<dbReference type="PANTHER" id="PTHR42760:SF133">
    <property type="entry name" value="3-OXOACYL-[ACYL-CARRIER-PROTEIN] REDUCTASE"/>
    <property type="match status" value="1"/>
</dbReference>
<accession>A0A5N5DJ68</accession>
<evidence type="ECO:0000313" key="5">
    <source>
        <dbReference type="EMBL" id="KAB2577371.1"/>
    </source>
</evidence>
<sequence length="332" mass="35338">MSPHAPLSRTILRATSRAPALRRAAARPHIQPYHSTTDTSTLNGHHVLVTGGSRGIGKAIASRFASLGASTTIVGRHADTLQLATHEIVSRSPRFDEDSISHGYVTGDISTKGFWEMLSRSLVLRQCLRHSPSEFNQEKFDPTPLTILVNAAGVTHNALLTRQSAVATEDAVQTNLMGTMWACKILGKALMKRSARDGAKKKKAAGMETLEESEKALRGGVSIVNVSSLLATHGGVGSAAYAASKAGVLGLTRALAGEMGPLGVRVNVIMPGYVETDMTAAMQTVAREKALERIPLKRFGTVEEIAEAAVFLVTNQYANNCVINLDGDLMGD</sequence>
<dbReference type="InterPro" id="IPR002347">
    <property type="entry name" value="SDR_fam"/>
</dbReference>
<dbReference type="EMBL" id="VCHE01000017">
    <property type="protein sequence ID" value="KAB2577371.1"/>
    <property type="molecule type" value="Genomic_DNA"/>
</dbReference>
<protein>
    <submittedName>
        <fullName evidence="5">3-oxoacyl-(Acyl-carrier-protein) reductase FabG</fullName>
    </submittedName>
</protein>